<evidence type="ECO:0000256" key="2">
    <source>
        <dbReference type="SAM" id="Phobius"/>
    </source>
</evidence>
<dbReference type="EMBL" id="CP093442">
    <property type="protein sequence ID" value="UOF01025.1"/>
    <property type="molecule type" value="Genomic_DNA"/>
</dbReference>
<evidence type="ECO:0000313" key="4">
    <source>
        <dbReference type="Proteomes" id="UP000830116"/>
    </source>
</evidence>
<keyword evidence="2" id="KW-1133">Transmembrane helix</keyword>
<sequence length="321" mass="35175">METYRPAAPPAWKKFFGNPLVQLSLLAVVAGGVSITLYQKGQQSLERRVSYLKSTVQINQGAQNLPPAEVSELEELPTATDQASQKPDSDASDGTITATKVTAAGSPTADKSDTAALSAAATPGKEGRAVAKTTGPRLVVYYAEVGRGTLNRIVNDSRSTGQYMNFNDYSAGILPNISRSITSPQILILHKEERTVDNSKTLQWSYGLKDRRDPSVEIGLTTFFEINEMEGNNLRGNMEIQRTWREMGSSGGFEIQRKSFPAIFEIGNDSGFFMAGVMPTQSNLENEQELTAIDIFKILRSPRFRDGNSEFVIFVEFAKGN</sequence>
<keyword evidence="4" id="KW-1185">Reference proteome</keyword>
<feature type="transmembrane region" description="Helical" evidence="2">
    <location>
        <begin position="20"/>
        <end position="38"/>
    </location>
</feature>
<proteinExistence type="predicted"/>
<keyword evidence="2" id="KW-0812">Transmembrane</keyword>
<organism evidence="3 4">
    <name type="scientific">Bdellovibrio reynosensis</name>
    <dbReference type="NCBI Taxonomy" id="2835041"/>
    <lineage>
        <taxon>Bacteria</taxon>
        <taxon>Pseudomonadati</taxon>
        <taxon>Bdellovibrionota</taxon>
        <taxon>Bdellovibrionia</taxon>
        <taxon>Bdellovibrionales</taxon>
        <taxon>Pseudobdellovibrionaceae</taxon>
        <taxon>Bdellovibrio</taxon>
    </lineage>
</organism>
<keyword evidence="2" id="KW-0472">Membrane</keyword>
<feature type="compositionally biased region" description="Polar residues" evidence="1">
    <location>
        <begin position="79"/>
        <end position="100"/>
    </location>
</feature>
<feature type="region of interest" description="Disordered" evidence="1">
    <location>
        <begin position="74"/>
        <end position="130"/>
    </location>
</feature>
<dbReference type="RefSeq" id="WP_243537258.1">
    <property type="nucleotide sequence ID" value="NZ_CP093442.1"/>
</dbReference>
<reference evidence="3" key="1">
    <citation type="submission" date="2022-03" db="EMBL/GenBank/DDBJ databases">
        <title>Genome Identification and Characterization of new species Bdellovibrio reynosense LBG001 sp. nov. from a Mexico soil sample.</title>
        <authorList>
            <person name="Camilli A."/>
            <person name="Ajao Y."/>
            <person name="Guo X."/>
        </authorList>
    </citation>
    <scope>NUCLEOTIDE SEQUENCE</scope>
    <source>
        <strain evidence="3">LBG001</strain>
    </source>
</reference>
<name>A0ABY4C7W8_9BACT</name>
<evidence type="ECO:0000313" key="3">
    <source>
        <dbReference type="EMBL" id="UOF01025.1"/>
    </source>
</evidence>
<dbReference type="Proteomes" id="UP000830116">
    <property type="component" value="Chromosome"/>
</dbReference>
<accession>A0ABY4C7W8</accession>
<protein>
    <submittedName>
        <fullName evidence="3">Uncharacterized protein</fullName>
    </submittedName>
</protein>
<evidence type="ECO:0000256" key="1">
    <source>
        <dbReference type="SAM" id="MobiDB-lite"/>
    </source>
</evidence>
<gene>
    <name evidence="3" type="ORF">MNR06_15095</name>
</gene>